<keyword evidence="2" id="KW-1003">Cell membrane</keyword>
<dbReference type="GO" id="GO:0022857">
    <property type="term" value="F:transmembrane transporter activity"/>
    <property type="evidence" value="ECO:0007669"/>
    <property type="project" value="UniProtKB-UniRule"/>
</dbReference>
<evidence type="ECO:0000256" key="2">
    <source>
        <dbReference type="ARBA" id="ARBA00022475"/>
    </source>
</evidence>
<evidence type="ECO:0000256" key="1">
    <source>
        <dbReference type="ARBA" id="ARBA00004429"/>
    </source>
</evidence>
<keyword evidence="7" id="KW-0813">Transport</keyword>
<evidence type="ECO:0000256" key="8">
    <source>
        <dbReference type="SAM" id="Phobius"/>
    </source>
</evidence>
<accession>A0A3S0NHM9</accession>
<keyword evidence="3 7" id="KW-0997">Cell inner membrane</keyword>
<gene>
    <name evidence="10" type="ORF">DSL92_02150</name>
</gene>
<evidence type="ECO:0000256" key="7">
    <source>
        <dbReference type="RuleBase" id="RU369079"/>
    </source>
</evidence>
<comment type="function">
    <text evidence="7">Part of the tripartite ATP-independent periplasmic (TRAP) transport system.</text>
</comment>
<feature type="domain" description="TRAP C4-dicarboxylate transport system permease DctM subunit" evidence="9">
    <location>
        <begin position="26"/>
        <end position="77"/>
    </location>
</feature>
<name>A0A3S0NHM9_9GAMM</name>
<dbReference type="EMBL" id="RXHI01000005">
    <property type="protein sequence ID" value="RUA22975.1"/>
    <property type="molecule type" value="Genomic_DNA"/>
</dbReference>
<keyword evidence="5 8" id="KW-1133">Transmembrane helix</keyword>
<protein>
    <submittedName>
        <fullName evidence="10">TRAP transporter large permease subunit</fullName>
    </submittedName>
</protein>
<evidence type="ECO:0000256" key="4">
    <source>
        <dbReference type="ARBA" id="ARBA00022692"/>
    </source>
</evidence>
<sequence>MAIPFSNWPRNLMAAGGISAPGGPRQSIVGGLQGGLAMTCVLTCMLFAAVSGSSVATTFAIGSILIPAMVKHDYPQTAGGFHSSVIVRTGRADSSLDTADPLRGQHRPPSAGCSSPVSAGLLIGSALLIFLYLFCKVRGYGLRDQDDQVPFTAALARLGGAADAGGGHRHLRRLSSRRPRRQQWRWSTRCSSAVWSIASCLVEL</sequence>
<reference evidence="10" key="1">
    <citation type="submission" date="2018-12" db="EMBL/GenBank/DDBJ databases">
        <authorList>
            <person name="Jadhav K."/>
            <person name="Kushwaha B."/>
            <person name="Jadhav I."/>
        </authorList>
    </citation>
    <scope>NUCLEOTIDE SEQUENCE [LARGE SCALE GENOMIC DNA]</scope>
    <source>
        <strain evidence="10">SBS 10</strain>
    </source>
</reference>
<evidence type="ECO:0000256" key="5">
    <source>
        <dbReference type="ARBA" id="ARBA00022989"/>
    </source>
</evidence>
<dbReference type="InterPro" id="IPR010656">
    <property type="entry name" value="DctM"/>
</dbReference>
<proteinExistence type="predicted"/>
<organism evidence="10">
    <name type="scientific">Billgrantia gudaonensis</name>
    <dbReference type="NCBI Taxonomy" id="376427"/>
    <lineage>
        <taxon>Bacteria</taxon>
        <taxon>Pseudomonadati</taxon>
        <taxon>Pseudomonadota</taxon>
        <taxon>Gammaproteobacteria</taxon>
        <taxon>Oceanospirillales</taxon>
        <taxon>Halomonadaceae</taxon>
        <taxon>Billgrantia</taxon>
    </lineage>
</organism>
<evidence type="ECO:0000313" key="10">
    <source>
        <dbReference type="EMBL" id="RUA22975.1"/>
    </source>
</evidence>
<evidence type="ECO:0000256" key="6">
    <source>
        <dbReference type="ARBA" id="ARBA00023136"/>
    </source>
</evidence>
<dbReference type="InterPro" id="IPR004681">
    <property type="entry name" value="TRAP_DctM"/>
</dbReference>
<keyword evidence="6 8" id="KW-0472">Membrane</keyword>
<evidence type="ECO:0000259" key="9">
    <source>
        <dbReference type="Pfam" id="PF06808"/>
    </source>
</evidence>
<feature type="transmembrane region" description="Helical" evidence="8">
    <location>
        <begin position="117"/>
        <end position="135"/>
    </location>
</feature>
<dbReference type="PANTHER" id="PTHR33362:SF5">
    <property type="entry name" value="C4-DICARBOXYLATE TRAP TRANSPORTER LARGE PERMEASE PROTEIN DCTM"/>
    <property type="match status" value="1"/>
</dbReference>
<dbReference type="PANTHER" id="PTHR33362">
    <property type="entry name" value="SIALIC ACID TRAP TRANSPORTER PERMEASE PROTEIN SIAT-RELATED"/>
    <property type="match status" value="1"/>
</dbReference>
<evidence type="ECO:0000256" key="3">
    <source>
        <dbReference type="ARBA" id="ARBA00022519"/>
    </source>
</evidence>
<keyword evidence="4 8" id="KW-0812">Transmembrane</keyword>
<dbReference type="AlphaFoldDB" id="A0A3S0NHM9"/>
<feature type="transmembrane region" description="Helical" evidence="8">
    <location>
        <begin position="35"/>
        <end position="66"/>
    </location>
</feature>
<dbReference type="GO" id="GO:0005886">
    <property type="term" value="C:plasma membrane"/>
    <property type="evidence" value="ECO:0007669"/>
    <property type="project" value="UniProtKB-SubCell"/>
</dbReference>
<comment type="subcellular location">
    <subcellularLocation>
        <location evidence="1 7">Cell inner membrane</location>
        <topology evidence="1 7">Multi-pass membrane protein</topology>
    </subcellularLocation>
</comment>
<dbReference type="Pfam" id="PF06808">
    <property type="entry name" value="DctM"/>
    <property type="match status" value="1"/>
</dbReference>
<comment type="caution">
    <text evidence="10">The sequence shown here is derived from an EMBL/GenBank/DDBJ whole genome shotgun (WGS) entry which is preliminary data.</text>
</comment>